<comment type="caution">
    <text evidence="1">The sequence shown here is derived from an EMBL/GenBank/DDBJ whole genome shotgun (WGS) entry which is preliminary data.</text>
</comment>
<accession>A0A834WP84</accession>
<dbReference type="Proteomes" id="UP000634136">
    <property type="component" value="Unassembled WGS sequence"/>
</dbReference>
<evidence type="ECO:0000313" key="2">
    <source>
        <dbReference type="Proteomes" id="UP000634136"/>
    </source>
</evidence>
<sequence length="293" mass="33410">MMQLLSLRWLAGLLAKRLAKSHCRVKRRVEGLFQKVLVVMTMRSKWHAARARRWPLKVPWLYLALLGIGSLPLPSRFGRRRRHFLELFKASATARGLYQAIRVHLEGEVSRLEGKLRHTLARYERKDKKVFDSLAHLKKAREQPSFCKKEREKLQAENHALKGDLMKTENLHTETQALRALERAQLEVKRIASDFEASEPEHQADRLVERACGMHLDVEHLPILRCEGFFEVLVNSLYPSLKVFDEGGGVREAEGDDADDSPICPSGADWECSGLICNSSGIDLLWASGCFCN</sequence>
<gene>
    <name evidence="1" type="ORF">G2W53_022548</name>
</gene>
<dbReference type="EMBL" id="JAAIUW010000007">
    <property type="protein sequence ID" value="KAF7824404.1"/>
    <property type="molecule type" value="Genomic_DNA"/>
</dbReference>
<reference evidence="1" key="1">
    <citation type="submission" date="2020-09" db="EMBL/GenBank/DDBJ databases">
        <title>Genome-Enabled Discovery of Anthraquinone Biosynthesis in Senna tora.</title>
        <authorList>
            <person name="Kang S.-H."/>
            <person name="Pandey R.P."/>
            <person name="Lee C.-M."/>
            <person name="Sim J.-S."/>
            <person name="Jeong J.-T."/>
            <person name="Choi B.-S."/>
            <person name="Jung M."/>
            <person name="Ginzburg D."/>
            <person name="Zhao K."/>
            <person name="Won S.Y."/>
            <person name="Oh T.-J."/>
            <person name="Yu Y."/>
            <person name="Kim N.-H."/>
            <person name="Lee O.R."/>
            <person name="Lee T.-H."/>
            <person name="Bashyal P."/>
            <person name="Kim T.-S."/>
            <person name="Lee W.-H."/>
            <person name="Kawkins C."/>
            <person name="Kim C.-K."/>
            <person name="Kim J.S."/>
            <person name="Ahn B.O."/>
            <person name="Rhee S.Y."/>
            <person name="Sohng J.K."/>
        </authorList>
    </citation>
    <scope>NUCLEOTIDE SEQUENCE</scope>
    <source>
        <tissue evidence="1">Leaf</tissue>
    </source>
</reference>
<evidence type="ECO:0000313" key="1">
    <source>
        <dbReference type="EMBL" id="KAF7824404.1"/>
    </source>
</evidence>
<organism evidence="1 2">
    <name type="scientific">Senna tora</name>
    <dbReference type="NCBI Taxonomy" id="362788"/>
    <lineage>
        <taxon>Eukaryota</taxon>
        <taxon>Viridiplantae</taxon>
        <taxon>Streptophyta</taxon>
        <taxon>Embryophyta</taxon>
        <taxon>Tracheophyta</taxon>
        <taxon>Spermatophyta</taxon>
        <taxon>Magnoliopsida</taxon>
        <taxon>eudicotyledons</taxon>
        <taxon>Gunneridae</taxon>
        <taxon>Pentapetalae</taxon>
        <taxon>rosids</taxon>
        <taxon>fabids</taxon>
        <taxon>Fabales</taxon>
        <taxon>Fabaceae</taxon>
        <taxon>Caesalpinioideae</taxon>
        <taxon>Cassia clade</taxon>
        <taxon>Senna</taxon>
    </lineage>
</organism>
<keyword evidence="2" id="KW-1185">Reference proteome</keyword>
<protein>
    <submittedName>
        <fullName evidence="1">Uncharacterized protein</fullName>
    </submittedName>
</protein>
<name>A0A834WP84_9FABA</name>
<proteinExistence type="predicted"/>
<dbReference type="AlphaFoldDB" id="A0A834WP84"/>